<dbReference type="RefSeq" id="WP_203816974.1">
    <property type="nucleotide sequence ID" value="NZ_BAAABP010000071.1"/>
</dbReference>
<evidence type="ECO:0000313" key="3">
    <source>
        <dbReference type="Proteomes" id="UP000598174"/>
    </source>
</evidence>
<evidence type="ECO:0000313" key="2">
    <source>
        <dbReference type="EMBL" id="GIE10417.1"/>
    </source>
</evidence>
<keyword evidence="1" id="KW-0472">Membrane</keyword>
<protein>
    <recommendedName>
        <fullName evidence="4">PH (Pleckstrin Homology) domain-containing protein</fullName>
    </recommendedName>
</protein>
<keyword evidence="1" id="KW-1133">Transmembrane helix</keyword>
<feature type="transmembrane region" description="Helical" evidence="1">
    <location>
        <begin position="102"/>
        <end position="125"/>
    </location>
</feature>
<dbReference type="Proteomes" id="UP000598174">
    <property type="component" value="Unassembled WGS sequence"/>
</dbReference>
<reference evidence="2" key="1">
    <citation type="submission" date="2021-01" db="EMBL/GenBank/DDBJ databases">
        <title>Whole genome shotgun sequence of Actinoplanes ferrugineus NBRC 15555.</title>
        <authorList>
            <person name="Komaki H."/>
            <person name="Tamura T."/>
        </authorList>
    </citation>
    <scope>NUCLEOTIDE SEQUENCE</scope>
    <source>
        <strain evidence="2">NBRC 15555</strain>
    </source>
</reference>
<name>A0A919IZ21_9ACTN</name>
<keyword evidence="3" id="KW-1185">Reference proteome</keyword>
<proteinExistence type="predicted"/>
<dbReference type="AlphaFoldDB" id="A0A919IZ21"/>
<sequence length="239" mass="24457">MKPFPGHIAAVVPLSVGVWTALLGLDDPDPLRRATSLLGLVLLVHVGGLVISSAGQPAPAGGGDSFRYAPGRYYWAVSASLLGAAFLAVFAVDIARTGGAAWLITALFGGLAAVFAAIAGTALLLAPGRIVLTSAGIHQRSILHEHFVPWTAVTAVRANPARPGRFANITVRVAPAGGARVRRPLGGLSTMLTGLPDMVVSAYWLGAAAAPAFRALSHYAEHPAERPGLAAPRDVAGVC</sequence>
<feature type="transmembrane region" description="Helical" evidence="1">
    <location>
        <begin position="37"/>
        <end position="54"/>
    </location>
</feature>
<dbReference type="EMBL" id="BOMM01000016">
    <property type="protein sequence ID" value="GIE10417.1"/>
    <property type="molecule type" value="Genomic_DNA"/>
</dbReference>
<feature type="transmembrane region" description="Helical" evidence="1">
    <location>
        <begin position="74"/>
        <end position="95"/>
    </location>
</feature>
<comment type="caution">
    <text evidence="2">The sequence shown here is derived from an EMBL/GenBank/DDBJ whole genome shotgun (WGS) entry which is preliminary data.</text>
</comment>
<gene>
    <name evidence="2" type="ORF">Afe05nite_22570</name>
</gene>
<evidence type="ECO:0000256" key="1">
    <source>
        <dbReference type="SAM" id="Phobius"/>
    </source>
</evidence>
<organism evidence="2 3">
    <name type="scientific">Paractinoplanes ferrugineus</name>
    <dbReference type="NCBI Taxonomy" id="113564"/>
    <lineage>
        <taxon>Bacteria</taxon>
        <taxon>Bacillati</taxon>
        <taxon>Actinomycetota</taxon>
        <taxon>Actinomycetes</taxon>
        <taxon>Micromonosporales</taxon>
        <taxon>Micromonosporaceae</taxon>
        <taxon>Paractinoplanes</taxon>
    </lineage>
</organism>
<keyword evidence="1" id="KW-0812">Transmembrane</keyword>
<evidence type="ECO:0008006" key="4">
    <source>
        <dbReference type="Google" id="ProtNLM"/>
    </source>
</evidence>
<accession>A0A919IZ21</accession>
<feature type="transmembrane region" description="Helical" evidence="1">
    <location>
        <begin position="6"/>
        <end position="25"/>
    </location>
</feature>